<sequence length="200" mass="21558">MLDQLNVVSVHLFLETAAHIVIAHLDLHVIVLRYNQTVFPIPSVGPAVPGQHVAVCVVGRLHRVDYCVLVQQVVGVGPVHRTLTRRRAVADSVVVVGKIGVVADGLDQLALAVVSETPCTAVGVFRRRPLVFVVQRVSHFSHAVELDFGQAVAGVILVASAVQRRILRIAPLCRQKLVHTGTVSVVERVGTVPERSNPAQ</sequence>
<name>A0A645HDU2_9ZZZZ</name>
<reference evidence="1" key="1">
    <citation type="submission" date="2019-08" db="EMBL/GenBank/DDBJ databases">
        <authorList>
            <person name="Kucharzyk K."/>
            <person name="Murdoch R.W."/>
            <person name="Higgins S."/>
            <person name="Loffler F."/>
        </authorList>
    </citation>
    <scope>NUCLEOTIDE SEQUENCE</scope>
</reference>
<protein>
    <submittedName>
        <fullName evidence="1">Uncharacterized protein</fullName>
    </submittedName>
</protein>
<comment type="caution">
    <text evidence="1">The sequence shown here is derived from an EMBL/GenBank/DDBJ whole genome shotgun (WGS) entry which is preliminary data.</text>
</comment>
<accession>A0A645HDU2</accession>
<evidence type="ECO:0000313" key="1">
    <source>
        <dbReference type="EMBL" id="MPN34264.1"/>
    </source>
</evidence>
<dbReference type="AlphaFoldDB" id="A0A645HDU2"/>
<proteinExistence type="predicted"/>
<dbReference type="EMBL" id="VSSQ01087205">
    <property type="protein sequence ID" value="MPN34264.1"/>
    <property type="molecule type" value="Genomic_DNA"/>
</dbReference>
<gene>
    <name evidence="1" type="ORF">SDC9_181757</name>
</gene>
<organism evidence="1">
    <name type="scientific">bioreactor metagenome</name>
    <dbReference type="NCBI Taxonomy" id="1076179"/>
    <lineage>
        <taxon>unclassified sequences</taxon>
        <taxon>metagenomes</taxon>
        <taxon>ecological metagenomes</taxon>
    </lineage>
</organism>